<protein>
    <recommendedName>
        <fullName evidence="6">CHAT domain-containing protein</fullName>
    </recommendedName>
</protein>
<dbReference type="GO" id="GO:0016887">
    <property type="term" value="F:ATP hydrolysis activity"/>
    <property type="evidence" value="ECO:0007669"/>
    <property type="project" value="InterPro"/>
</dbReference>
<dbReference type="SUPFAM" id="SSF52540">
    <property type="entry name" value="P-loop containing nucleoside triphosphate hydrolases"/>
    <property type="match status" value="1"/>
</dbReference>
<dbReference type="InterPro" id="IPR027417">
    <property type="entry name" value="P-loop_NTPase"/>
</dbReference>
<accession>A0A8J3IC68</accession>
<dbReference type="SMART" id="SM00028">
    <property type="entry name" value="TPR"/>
    <property type="match status" value="8"/>
</dbReference>
<dbReference type="Gene3D" id="1.25.40.10">
    <property type="entry name" value="Tetratricopeptide repeat domain"/>
    <property type="match status" value="2"/>
</dbReference>
<dbReference type="Pfam" id="PF12770">
    <property type="entry name" value="CHAT"/>
    <property type="match status" value="1"/>
</dbReference>
<dbReference type="Proteomes" id="UP000612362">
    <property type="component" value="Unassembled WGS sequence"/>
</dbReference>
<evidence type="ECO:0008006" key="6">
    <source>
        <dbReference type="Google" id="ProtNLM"/>
    </source>
</evidence>
<feature type="repeat" description="TPR" evidence="1">
    <location>
        <begin position="957"/>
        <end position="990"/>
    </location>
</feature>
<dbReference type="PANTHER" id="PTHR47691:SF3">
    <property type="entry name" value="HTH-TYPE TRANSCRIPTIONAL REGULATOR RV0890C-RELATED"/>
    <property type="match status" value="1"/>
</dbReference>
<dbReference type="InterPro" id="IPR024983">
    <property type="entry name" value="CHAT_dom"/>
</dbReference>
<feature type="domain" description="CHAT" evidence="2">
    <location>
        <begin position="47"/>
        <end position="315"/>
    </location>
</feature>
<dbReference type="Pfam" id="PF13424">
    <property type="entry name" value="TPR_12"/>
    <property type="match status" value="3"/>
</dbReference>
<dbReference type="Pfam" id="PF13401">
    <property type="entry name" value="AAA_22"/>
    <property type="match status" value="1"/>
</dbReference>
<keyword evidence="5" id="KW-1185">Reference proteome</keyword>
<dbReference type="Gene3D" id="3.40.50.300">
    <property type="entry name" value="P-loop containing nucleotide triphosphate hydrolases"/>
    <property type="match status" value="1"/>
</dbReference>
<name>A0A8J3IC68_9CHLR</name>
<feature type="domain" description="ORC1/DEAH AAA+ ATPase" evidence="3">
    <location>
        <begin position="382"/>
        <end position="502"/>
    </location>
</feature>
<comment type="caution">
    <text evidence="4">The sequence shown here is derived from an EMBL/GenBank/DDBJ whole genome shotgun (WGS) entry which is preliminary data.</text>
</comment>
<dbReference type="EMBL" id="BNJF01000005">
    <property type="protein sequence ID" value="GHO49414.1"/>
    <property type="molecule type" value="Genomic_DNA"/>
</dbReference>
<evidence type="ECO:0000313" key="5">
    <source>
        <dbReference type="Proteomes" id="UP000612362"/>
    </source>
</evidence>
<dbReference type="SUPFAM" id="SSF48452">
    <property type="entry name" value="TPR-like"/>
    <property type="match status" value="2"/>
</dbReference>
<dbReference type="PANTHER" id="PTHR47691">
    <property type="entry name" value="REGULATOR-RELATED"/>
    <property type="match status" value="1"/>
</dbReference>
<dbReference type="PROSITE" id="PS50005">
    <property type="entry name" value="TPR"/>
    <property type="match status" value="2"/>
</dbReference>
<evidence type="ECO:0000256" key="1">
    <source>
        <dbReference type="PROSITE-ProRule" id="PRU00339"/>
    </source>
</evidence>
<reference evidence="4" key="1">
    <citation type="submission" date="2020-10" db="EMBL/GenBank/DDBJ databases">
        <title>Taxonomic study of unclassified bacteria belonging to the class Ktedonobacteria.</title>
        <authorList>
            <person name="Yabe S."/>
            <person name="Wang C.M."/>
            <person name="Zheng Y."/>
            <person name="Sakai Y."/>
            <person name="Cavaletti L."/>
            <person name="Monciardini P."/>
            <person name="Donadio S."/>
        </authorList>
    </citation>
    <scope>NUCLEOTIDE SEQUENCE</scope>
    <source>
        <strain evidence="4">SOSP1-1</strain>
    </source>
</reference>
<proteinExistence type="predicted"/>
<dbReference type="PRINTS" id="PR00364">
    <property type="entry name" value="DISEASERSIST"/>
</dbReference>
<dbReference type="InterPro" id="IPR019734">
    <property type="entry name" value="TPR_rpt"/>
</dbReference>
<dbReference type="AlphaFoldDB" id="A0A8J3IC68"/>
<evidence type="ECO:0000313" key="4">
    <source>
        <dbReference type="EMBL" id="GHO49414.1"/>
    </source>
</evidence>
<dbReference type="RefSeq" id="WP_220198536.1">
    <property type="nucleotide sequence ID" value="NZ_BNJF01000005.1"/>
</dbReference>
<sequence>MELLLHLQSETEVAVICDGQHSHTFDPQPLHFEEDEESMPLHDDVMAYGKKLYEALFAPGSLARRALASRPERLLLVATATELDSIPWEYAYGSYGVEDSQLPDYSEGFLLLECHFVRGLPAESRVAPPVLQNGLRIVSLFSDPLSEDVAQLDMTADWNVLEDSIRDVPQAITLERVRPPTLGRVRQVVAGQKDLVLYFSGHGGQNDEGALLCFEQENGDLDEVSAKDLVRRLRGSVFLVTLSACMSAKPGPTAFSNLAASLVHQKIPYALGMRFSVYESDARVFTEIFYSELARGSSVEEALLQARLELARGERLWMVGAPVLYTSLQEPASGFVSREGSLVIKDTTPPMEIRALPRAEGIFQGRQGDLKALGTYLTADQRPRLLTLHAGGGQGKSALARALVERFAWAWPGGVWALSLDPLPKHTAFVSKLARFLGISPKRGSSTQEIEKQILQRLAQKRTLLILDNVETLVGELKANNPIALQLVEWINQILSSTSATILMISHIFLGWPDETLYDLSGLSETFGAALFTQSVPQRRNEIDLALAQRLSEKLDGHPLSLRLLASAFNASKIALDVFTEAAEAHLQEAEEKFTDLENGQQRRLYRWIETTLHFMEPSLKKCLSGLWIFYTDFLSETATSIFTPDATEKQEQGPSIPDQLHQLWLHGLLSYKSAVLDDVTYSVYALPPALRPYIQHHLEQALSSEELLSRYGAVYAALLERIYTNLDSHEWASTFAQIMDEDFERASAYLVGIEQATYLCHWGWVVYRQGDVLRGLQLLQQAQELLKGKKAQDLKLKITNHLAQIYSYLGQHQTALQLYQEALSIRQKKGDRAGEPITLNNMAETYMDMGEPNEALPLLEQALPIWQKVEDRTGEAITLTNIAGVYRDTKRLEESLASYEQALSIIRESGNKNEEGITLNGMAELYVRMEKYDEAKQLFDQAFNLCTLVGDTTTCILIVNNVAESYVQQENFQEAYNIYEQALSIARSASNKAGVAATLMHQVHLLTQTEQEADALPLCQEALTIVQELGDEESQAKLQYMLALCQARLNQSEEARATFTAAREAAQQLSLTKYEIQSLIELAVLLYRDIKLPTDAISALEEAITLLQSSGLVQEIGKTSEELQSVLDTMRRGMPLTTENDEEVAEQSGVEQ</sequence>
<dbReference type="InterPro" id="IPR049945">
    <property type="entry name" value="AAA_22"/>
</dbReference>
<organism evidence="4 5">
    <name type="scientific">Ktedonospora formicarum</name>
    <dbReference type="NCBI Taxonomy" id="2778364"/>
    <lineage>
        <taxon>Bacteria</taxon>
        <taxon>Bacillati</taxon>
        <taxon>Chloroflexota</taxon>
        <taxon>Ktedonobacteria</taxon>
        <taxon>Ktedonobacterales</taxon>
        <taxon>Ktedonobacteraceae</taxon>
        <taxon>Ktedonospora</taxon>
    </lineage>
</organism>
<evidence type="ECO:0000259" key="3">
    <source>
        <dbReference type="Pfam" id="PF13401"/>
    </source>
</evidence>
<gene>
    <name evidence="4" type="ORF">KSX_75770</name>
</gene>
<dbReference type="InterPro" id="IPR011990">
    <property type="entry name" value="TPR-like_helical_dom_sf"/>
</dbReference>
<feature type="repeat" description="TPR" evidence="1">
    <location>
        <begin position="797"/>
        <end position="830"/>
    </location>
</feature>
<keyword evidence="1" id="KW-0802">TPR repeat</keyword>
<evidence type="ECO:0000259" key="2">
    <source>
        <dbReference type="Pfam" id="PF12770"/>
    </source>
</evidence>